<feature type="region of interest" description="Disordered" evidence="1">
    <location>
        <begin position="527"/>
        <end position="565"/>
    </location>
</feature>
<dbReference type="InterPro" id="IPR040441">
    <property type="entry name" value="CFA20/CFAP20DC"/>
</dbReference>
<feature type="compositionally biased region" description="Acidic residues" evidence="1">
    <location>
        <begin position="531"/>
        <end position="541"/>
    </location>
</feature>
<gene>
    <name evidence="4" type="primary">LOC102805243</name>
</gene>
<evidence type="ECO:0000313" key="4">
    <source>
        <dbReference type="RefSeq" id="XP_006821003.1"/>
    </source>
</evidence>
<evidence type="ECO:0000259" key="2">
    <source>
        <dbReference type="Pfam" id="PF05018"/>
    </source>
</evidence>
<feature type="region of interest" description="Disordered" evidence="1">
    <location>
        <begin position="430"/>
        <end position="494"/>
    </location>
</feature>
<accession>A0ABM0MLW2</accession>
<organism evidence="3 4">
    <name type="scientific">Saccoglossus kowalevskii</name>
    <name type="common">Acorn worm</name>
    <dbReference type="NCBI Taxonomy" id="10224"/>
    <lineage>
        <taxon>Eukaryota</taxon>
        <taxon>Metazoa</taxon>
        <taxon>Hemichordata</taxon>
        <taxon>Enteropneusta</taxon>
        <taxon>Harrimaniidae</taxon>
        <taxon>Saccoglossus</taxon>
    </lineage>
</organism>
<feature type="domain" description="CFA20" evidence="2">
    <location>
        <begin position="2"/>
        <end position="91"/>
    </location>
</feature>
<dbReference type="Proteomes" id="UP000694865">
    <property type="component" value="Unplaced"/>
</dbReference>
<feature type="compositionally biased region" description="Low complexity" evidence="1">
    <location>
        <begin position="432"/>
        <end position="445"/>
    </location>
</feature>
<feature type="compositionally biased region" description="Basic and acidic residues" evidence="1">
    <location>
        <begin position="223"/>
        <end position="233"/>
    </location>
</feature>
<feature type="compositionally biased region" description="Basic and acidic residues" evidence="1">
    <location>
        <begin position="240"/>
        <end position="281"/>
    </location>
</feature>
<name>A0ABM0MLW2_SACKO</name>
<feature type="region of interest" description="Disordered" evidence="1">
    <location>
        <begin position="153"/>
        <end position="290"/>
    </location>
</feature>
<keyword evidence="3" id="KW-1185">Reference proteome</keyword>
<dbReference type="PANTHER" id="PTHR12458">
    <property type="entry name" value="ORF PROTEIN"/>
    <property type="match status" value="1"/>
</dbReference>
<dbReference type="InterPro" id="IPR007714">
    <property type="entry name" value="CFA20_dom"/>
</dbReference>
<dbReference type="RefSeq" id="XP_006821003.1">
    <property type="nucleotide sequence ID" value="XM_006820940.1"/>
</dbReference>
<proteinExistence type="predicted"/>
<feature type="compositionally biased region" description="Polar residues" evidence="1">
    <location>
        <begin position="446"/>
        <end position="476"/>
    </location>
</feature>
<dbReference type="GeneID" id="102805243"/>
<sequence length="596" mass="66968">MEVYDKDVKSYVFVVEGEGTTTKMQLPKDNKQSLLLIQRYLILQLMVPLGHDFSIELSISDMGNNKRRLFLSSSQKEISITPLHAKIPLSIPVLSRGMVLTMQKIRLAEMKLRGELVGTRPVSTLDLDLGASQKVKNNDVPMHIAFGSKVPVPSVSAKKPSIASRDATGNRTSRSVYSRIQRPDDAESNIPADPETNDDMFEQSELVSGRGVAMENPTLKPHPPREKSSERSRRVVRVRNVKDTDNKHGDDDTVSHRIGSGDKQRQIRDESKLSKTVEESSQRIGSGEMRKRHNHVQYADSVHIVDDSGHQYSENASGVDNVHLNGDTSEGFSQEEDSQIKINVENSDISRDDSSDLIYTFTSPPRSTPMRKDKLFTGVNHKAILTSMKNEVELLRESQQALMVSRGARPEEDFYADEDDEITDVIRKLQRRTPSPRSQQRTPSPNGQLLQVPNKHSTPDEPTTPGTSQSRLSISSKRVREIPKDDARLSAVSPTRVSSEYDWRKYASPDNSLSSSFEASMLASLKRQQLEEMDEEDDEDFDKPRYDLDRHNYGGDDDLSSSSDDTSFNTWRGPVCTLLYCTCMLDTNIHAGNIMI</sequence>
<feature type="compositionally biased region" description="Polar residues" evidence="1">
    <location>
        <begin position="167"/>
        <end position="178"/>
    </location>
</feature>
<evidence type="ECO:0000313" key="3">
    <source>
        <dbReference type="Proteomes" id="UP000694865"/>
    </source>
</evidence>
<dbReference type="Pfam" id="PF05018">
    <property type="entry name" value="CFA20_dom"/>
    <property type="match status" value="1"/>
</dbReference>
<feature type="compositionally biased region" description="Basic and acidic residues" evidence="1">
    <location>
        <begin position="478"/>
        <end position="488"/>
    </location>
</feature>
<evidence type="ECO:0000256" key="1">
    <source>
        <dbReference type="SAM" id="MobiDB-lite"/>
    </source>
</evidence>
<feature type="compositionally biased region" description="Basic and acidic residues" evidence="1">
    <location>
        <begin position="542"/>
        <end position="554"/>
    </location>
</feature>
<protein>
    <submittedName>
        <fullName evidence="4">Uncharacterized protein C3orf67 homolog</fullName>
    </submittedName>
</protein>
<reference evidence="4" key="1">
    <citation type="submission" date="2025-08" db="UniProtKB">
        <authorList>
            <consortium name="RefSeq"/>
        </authorList>
    </citation>
    <scope>IDENTIFICATION</scope>
    <source>
        <tissue evidence="4">Testes</tissue>
    </source>
</reference>